<proteinExistence type="predicted"/>
<dbReference type="EMBL" id="MN623374">
    <property type="protein sequence ID" value="QHG11341.1"/>
    <property type="molecule type" value="Genomic_DNA"/>
</dbReference>
<accession>A0A6B9QQK1</accession>
<sequence length="88" mass="10619">MGFPNFIEVGFVRKIFDDVRFWMCMNVFFLDVYEYVWVYCMRDERAWFFRINILALWWGNVYKLGNGGQLLSVGYRPTFRKHGGTTLI</sequence>
<gene>
    <name evidence="1" type="ORF">SI_OrNV_gp109</name>
</gene>
<organism evidence="1">
    <name type="scientific">Oryctes rhinoceros nudivirus</name>
    <dbReference type="NCBI Taxonomy" id="92521"/>
    <lineage>
        <taxon>Viruses</taxon>
        <taxon>Viruses incertae sedis</taxon>
        <taxon>Naldaviricetes</taxon>
        <taxon>Lefavirales</taxon>
        <taxon>Nudiviridae</taxon>
        <taxon>Alphanudivirus</taxon>
        <taxon>Alphanudivirus oryrhinocerotis</taxon>
    </lineage>
</organism>
<name>A0A6B9QQK1_9VIRU</name>
<evidence type="ECO:0000313" key="1">
    <source>
        <dbReference type="EMBL" id="QHG11341.1"/>
    </source>
</evidence>
<protein>
    <submittedName>
        <fullName evidence="1">Uncharacterized protein</fullName>
    </submittedName>
</protein>
<reference evidence="1" key="1">
    <citation type="journal article" date="2020" name="J. ISSAAS">
        <title>Complete genome sequence of Oryctes rhinoceros Nudivirus isolated from Coconut Rhinoceros Beetle in the Solomon Islands.</title>
        <authorList>
            <person name="Etebari K."/>
            <person name="Filipovic I."/>
            <person name="Rasic G."/>
            <person name="Devine G.J."/>
            <person name="Tsatsia H."/>
            <person name="Furlong M.J."/>
        </authorList>
    </citation>
    <scope>NUCLEOTIDE SEQUENCE</scope>
    <source>
        <strain evidence="1">Solomon Islands</strain>
    </source>
</reference>